<proteinExistence type="inferred from homology"/>
<comment type="caution">
    <text evidence="4">The sequence shown here is derived from an EMBL/GenBank/DDBJ whole genome shotgun (WGS) entry which is preliminary data.</text>
</comment>
<gene>
    <name evidence="4" type="ORF">A10D4_13026</name>
</gene>
<protein>
    <submittedName>
        <fullName evidence="4">Putative type II thioesterase</fullName>
    </submittedName>
</protein>
<comment type="similarity">
    <text evidence="1">Belongs to the thioesterase family.</text>
</comment>
<dbReference type="InterPro" id="IPR012223">
    <property type="entry name" value="TEII"/>
</dbReference>
<dbReference type="SMART" id="SM00824">
    <property type="entry name" value="PKS_TE"/>
    <property type="match status" value="1"/>
</dbReference>
<dbReference type="EMBL" id="AMRG01000026">
    <property type="protein sequence ID" value="EKE79322.1"/>
    <property type="molecule type" value="Genomic_DNA"/>
</dbReference>
<dbReference type="Pfam" id="PF00975">
    <property type="entry name" value="Thioesterase"/>
    <property type="match status" value="1"/>
</dbReference>
<evidence type="ECO:0000256" key="2">
    <source>
        <dbReference type="ARBA" id="ARBA00022801"/>
    </source>
</evidence>
<dbReference type="PANTHER" id="PTHR11487:SF0">
    <property type="entry name" value="S-ACYL FATTY ACID SYNTHASE THIOESTERASE, MEDIUM CHAIN"/>
    <property type="match status" value="1"/>
</dbReference>
<keyword evidence="2" id="KW-0378">Hydrolase</keyword>
<evidence type="ECO:0000313" key="5">
    <source>
        <dbReference type="Proteomes" id="UP000014115"/>
    </source>
</evidence>
<name>K2JXH5_9GAMM</name>
<dbReference type="AlphaFoldDB" id="K2JXH5"/>
<dbReference type="OrthoDB" id="8480037at2"/>
<organism evidence="4 5">
    <name type="scientific">Idiomarina xiamenensis 10-D-4</name>
    <dbReference type="NCBI Taxonomy" id="740709"/>
    <lineage>
        <taxon>Bacteria</taxon>
        <taxon>Pseudomonadati</taxon>
        <taxon>Pseudomonadota</taxon>
        <taxon>Gammaproteobacteria</taxon>
        <taxon>Alteromonadales</taxon>
        <taxon>Idiomarinaceae</taxon>
        <taxon>Idiomarina</taxon>
    </lineage>
</organism>
<dbReference type="GO" id="GO:0008610">
    <property type="term" value="P:lipid biosynthetic process"/>
    <property type="evidence" value="ECO:0007669"/>
    <property type="project" value="TreeGrafter"/>
</dbReference>
<dbReference type="PANTHER" id="PTHR11487">
    <property type="entry name" value="THIOESTERASE"/>
    <property type="match status" value="1"/>
</dbReference>
<evidence type="ECO:0000313" key="4">
    <source>
        <dbReference type="EMBL" id="EKE79322.1"/>
    </source>
</evidence>
<evidence type="ECO:0000259" key="3">
    <source>
        <dbReference type="SMART" id="SM00824"/>
    </source>
</evidence>
<evidence type="ECO:0000256" key="1">
    <source>
        <dbReference type="ARBA" id="ARBA00007169"/>
    </source>
</evidence>
<dbReference type="STRING" id="740709.A10D4_13026"/>
<dbReference type="PATRIC" id="fig|740709.3.peg.2623"/>
<dbReference type="InterPro" id="IPR029058">
    <property type="entry name" value="AB_hydrolase_fold"/>
</dbReference>
<keyword evidence="5" id="KW-1185">Reference proteome</keyword>
<dbReference type="RefSeq" id="WP_008490041.1">
    <property type="nucleotide sequence ID" value="NZ_AMRG01000026.1"/>
</dbReference>
<accession>K2JXH5</accession>
<dbReference type="InterPro" id="IPR001031">
    <property type="entry name" value="Thioesterase"/>
</dbReference>
<sequence length="267" mass="30377">MKDTSKWVQTFKSPSPQSEIIARIICFPFAGGGTQSYADWVEYLPNNIEVCAVRLPGRELRINEKPYKSLAELLDEIIDKQILKPYLDKPFFLFGHSLGALIAYELAVCLQQKNISPISLIISGRVAPHRKSPREPVYQLPIGEFVEALRSLGGTPPEVLGDEELMSIVIPVLRADFEINEGYEYRENPKLTCDLVAFAGTSDNETQREAVLDWADLTSEEFKPRMVPGDHFFIQNVKRQFLRMLSIELLNSYQRIKKINVQSESNN</sequence>
<dbReference type="Proteomes" id="UP000014115">
    <property type="component" value="Unassembled WGS sequence"/>
</dbReference>
<dbReference type="InterPro" id="IPR020802">
    <property type="entry name" value="TesA-like"/>
</dbReference>
<dbReference type="eggNOG" id="COG3208">
    <property type="taxonomic scope" value="Bacteria"/>
</dbReference>
<dbReference type="Gene3D" id="3.40.50.1820">
    <property type="entry name" value="alpha/beta hydrolase"/>
    <property type="match status" value="1"/>
</dbReference>
<dbReference type="GO" id="GO:0016787">
    <property type="term" value="F:hydrolase activity"/>
    <property type="evidence" value="ECO:0007669"/>
    <property type="project" value="UniProtKB-KW"/>
</dbReference>
<dbReference type="SUPFAM" id="SSF53474">
    <property type="entry name" value="alpha/beta-Hydrolases"/>
    <property type="match status" value="1"/>
</dbReference>
<feature type="domain" description="Thioesterase TesA-like" evidence="3">
    <location>
        <begin position="25"/>
        <end position="242"/>
    </location>
</feature>
<reference evidence="4 5" key="1">
    <citation type="journal article" date="2012" name="J. Bacteriol.">
        <title>Genome Sequence of Idiomarina xiamenensis Type Strain 10-D-4.</title>
        <authorList>
            <person name="Lai Q."/>
            <person name="Wang L."/>
            <person name="Wang W."/>
            <person name="Shao Z."/>
        </authorList>
    </citation>
    <scope>NUCLEOTIDE SEQUENCE [LARGE SCALE GENOMIC DNA]</scope>
    <source>
        <strain evidence="4 5">10-D-4</strain>
    </source>
</reference>